<dbReference type="Proteomes" id="UP001302745">
    <property type="component" value="Unassembled WGS sequence"/>
</dbReference>
<name>A0AAN6VCR2_9PEZI</name>
<dbReference type="EMBL" id="MU857293">
    <property type="protein sequence ID" value="KAK4148654.1"/>
    <property type="molecule type" value="Genomic_DNA"/>
</dbReference>
<evidence type="ECO:0000313" key="2">
    <source>
        <dbReference type="EMBL" id="KAK4148654.1"/>
    </source>
</evidence>
<gene>
    <name evidence="2" type="ORF">C8A00DRAFT_38775</name>
</gene>
<comment type="caution">
    <text evidence="2">The sequence shown here is derived from an EMBL/GenBank/DDBJ whole genome shotgun (WGS) entry which is preliminary data.</text>
</comment>
<reference evidence="2" key="2">
    <citation type="submission" date="2023-05" db="EMBL/GenBank/DDBJ databases">
        <authorList>
            <consortium name="Lawrence Berkeley National Laboratory"/>
            <person name="Steindorff A."/>
            <person name="Hensen N."/>
            <person name="Bonometti L."/>
            <person name="Westerberg I."/>
            <person name="Brannstrom I.O."/>
            <person name="Guillou S."/>
            <person name="Cros-Aarteil S."/>
            <person name="Calhoun S."/>
            <person name="Haridas S."/>
            <person name="Kuo A."/>
            <person name="Mondo S."/>
            <person name="Pangilinan J."/>
            <person name="Riley R."/>
            <person name="Labutti K."/>
            <person name="Andreopoulos B."/>
            <person name="Lipzen A."/>
            <person name="Chen C."/>
            <person name="Yanf M."/>
            <person name="Daum C."/>
            <person name="Ng V."/>
            <person name="Clum A."/>
            <person name="Ohm R."/>
            <person name="Martin F."/>
            <person name="Silar P."/>
            <person name="Natvig D."/>
            <person name="Lalanne C."/>
            <person name="Gautier V."/>
            <person name="Ament-Velasquez S.L."/>
            <person name="Kruys A."/>
            <person name="Hutchinson M.I."/>
            <person name="Powell A.J."/>
            <person name="Barry K."/>
            <person name="Miller A.N."/>
            <person name="Grigoriev I.V."/>
            <person name="Debuchy R."/>
            <person name="Gladieux P."/>
            <person name="Thoren M.H."/>
            <person name="Johannesson H."/>
        </authorList>
    </citation>
    <scope>NUCLEOTIDE SEQUENCE</scope>
    <source>
        <strain evidence="2">CBS 538.74</strain>
    </source>
</reference>
<keyword evidence="1" id="KW-0732">Signal</keyword>
<feature type="signal peptide" evidence="1">
    <location>
        <begin position="1"/>
        <end position="22"/>
    </location>
</feature>
<feature type="chain" id="PRO_5043030523" evidence="1">
    <location>
        <begin position="23"/>
        <end position="222"/>
    </location>
</feature>
<evidence type="ECO:0000313" key="3">
    <source>
        <dbReference type="Proteomes" id="UP001302745"/>
    </source>
</evidence>
<proteinExistence type="predicted"/>
<dbReference type="AlphaFoldDB" id="A0AAN6VCR2"/>
<keyword evidence="3" id="KW-1185">Reference proteome</keyword>
<organism evidence="2 3">
    <name type="scientific">Chaetomidium leptoderma</name>
    <dbReference type="NCBI Taxonomy" id="669021"/>
    <lineage>
        <taxon>Eukaryota</taxon>
        <taxon>Fungi</taxon>
        <taxon>Dikarya</taxon>
        <taxon>Ascomycota</taxon>
        <taxon>Pezizomycotina</taxon>
        <taxon>Sordariomycetes</taxon>
        <taxon>Sordariomycetidae</taxon>
        <taxon>Sordariales</taxon>
        <taxon>Chaetomiaceae</taxon>
        <taxon>Chaetomidium</taxon>
    </lineage>
</organism>
<sequence length="222" mass="24217">MTFRASIISLFAAAASLQTASAAAVSPREAPSLLRWDGPVWPFPPNVTIYITDVDDLWNKVLHINPEWTLEVADPEETLHDYGFRLCGSDSGIATGNSDDVTRILTKLRALKGVWTIEAGRCHRLGCSKNTGVYWCNDNAWNIRTSAKALYLHGSHIRDSCCHRSDGSLYSGDPMSGVEAFPDNHPEAAHSRVSVGYGSCSDHPNVLPLAYAFPGELGVCRD</sequence>
<protein>
    <submittedName>
        <fullName evidence="2">Uncharacterized protein</fullName>
    </submittedName>
</protein>
<accession>A0AAN6VCR2</accession>
<evidence type="ECO:0000256" key="1">
    <source>
        <dbReference type="SAM" id="SignalP"/>
    </source>
</evidence>
<reference evidence="2" key="1">
    <citation type="journal article" date="2023" name="Mol. Phylogenet. Evol.">
        <title>Genome-scale phylogeny and comparative genomics of the fungal order Sordariales.</title>
        <authorList>
            <person name="Hensen N."/>
            <person name="Bonometti L."/>
            <person name="Westerberg I."/>
            <person name="Brannstrom I.O."/>
            <person name="Guillou S."/>
            <person name="Cros-Aarteil S."/>
            <person name="Calhoun S."/>
            <person name="Haridas S."/>
            <person name="Kuo A."/>
            <person name="Mondo S."/>
            <person name="Pangilinan J."/>
            <person name="Riley R."/>
            <person name="LaButti K."/>
            <person name="Andreopoulos B."/>
            <person name="Lipzen A."/>
            <person name="Chen C."/>
            <person name="Yan M."/>
            <person name="Daum C."/>
            <person name="Ng V."/>
            <person name="Clum A."/>
            <person name="Steindorff A."/>
            <person name="Ohm R.A."/>
            <person name="Martin F."/>
            <person name="Silar P."/>
            <person name="Natvig D.O."/>
            <person name="Lalanne C."/>
            <person name="Gautier V."/>
            <person name="Ament-Velasquez S.L."/>
            <person name="Kruys A."/>
            <person name="Hutchinson M.I."/>
            <person name="Powell A.J."/>
            <person name="Barry K."/>
            <person name="Miller A.N."/>
            <person name="Grigoriev I.V."/>
            <person name="Debuchy R."/>
            <person name="Gladieux P."/>
            <person name="Hiltunen Thoren M."/>
            <person name="Johannesson H."/>
        </authorList>
    </citation>
    <scope>NUCLEOTIDE SEQUENCE</scope>
    <source>
        <strain evidence="2">CBS 538.74</strain>
    </source>
</reference>